<comment type="caution">
    <text evidence="2">The sequence shown here is derived from an EMBL/GenBank/DDBJ whole genome shotgun (WGS) entry which is preliminary data.</text>
</comment>
<gene>
    <name evidence="2" type="ORF">ECRASSUSDP1_LOCUS13658</name>
</gene>
<protein>
    <recommendedName>
        <fullName evidence="4">Transmembrane protein</fullName>
    </recommendedName>
</protein>
<keyword evidence="1" id="KW-0812">Transmembrane</keyword>
<keyword evidence="1" id="KW-1133">Transmembrane helix</keyword>
<reference evidence="2" key="1">
    <citation type="submission" date="2023-07" db="EMBL/GenBank/DDBJ databases">
        <authorList>
            <consortium name="AG Swart"/>
            <person name="Singh M."/>
            <person name="Singh A."/>
            <person name="Seah K."/>
            <person name="Emmerich C."/>
        </authorList>
    </citation>
    <scope>NUCLEOTIDE SEQUENCE</scope>
    <source>
        <strain evidence="2">DP1</strain>
    </source>
</reference>
<accession>A0AAD1UNV7</accession>
<evidence type="ECO:0000256" key="1">
    <source>
        <dbReference type="SAM" id="Phobius"/>
    </source>
</evidence>
<dbReference type="Proteomes" id="UP001295684">
    <property type="component" value="Unassembled WGS sequence"/>
</dbReference>
<feature type="transmembrane region" description="Helical" evidence="1">
    <location>
        <begin position="203"/>
        <end position="221"/>
    </location>
</feature>
<name>A0AAD1UNV7_EUPCR</name>
<proteinExistence type="predicted"/>
<evidence type="ECO:0008006" key="4">
    <source>
        <dbReference type="Google" id="ProtNLM"/>
    </source>
</evidence>
<feature type="transmembrane region" description="Helical" evidence="1">
    <location>
        <begin position="173"/>
        <end position="191"/>
    </location>
</feature>
<organism evidence="2 3">
    <name type="scientific">Euplotes crassus</name>
    <dbReference type="NCBI Taxonomy" id="5936"/>
    <lineage>
        <taxon>Eukaryota</taxon>
        <taxon>Sar</taxon>
        <taxon>Alveolata</taxon>
        <taxon>Ciliophora</taxon>
        <taxon>Intramacronucleata</taxon>
        <taxon>Spirotrichea</taxon>
        <taxon>Hypotrichia</taxon>
        <taxon>Euplotida</taxon>
        <taxon>Euplotidae</taxon>
        <taxon>Moneuplotes</taxon>
    </lineage>
</organism>
<keyword evidence="1" id="KW-0472">Membrane</keyword>
<keyword evidence="3" id="KW-1185">Reference proteome</keyword>
<evidence type="ECO:0000313" key="2">
    <source>
        <dbReference type="EMBL" id="CAI2372329.1"/>
    </source>
</evidence>
<evidence type="ECO:0000313" key="3">
    <source>
        <dbReference type="Proteomes" id="UP001295684"/>
    </source>
</evidence>
<dbReference type="EMBL" id="CAMPGE010013609">
    <property type="protein sequence ID" value="CAI2372329.1"/>
    <property type="molecule type" value="Genomic_DNA"/>
</dbReference>
<dbReference type="AlphaFoldDB" id="A0AAD1UNV7"/>
<sequence>MIANSGRITKEKPSFKEKITNFFQYKFGSFTSTKYPITPETLGKTAPKCGVCLSLAIILGINAKKYSKRTQEEEVSEVNLSFNPHSLKLDEHLENRILPEGRNHISNQQENSNSDTMEHKIDGMYSPVMNLTQKIAGTRIQRSCAIFKKIKHNRRMLKPSDLDSFDKINRGQLKYGIGMAAPLGLFPISVYSTSLTMASKTRVWALGLVVLGINIAVFSHYGGKCQKFLEHCDRKYFYGQTLKQLQDDKFLKINQPKSSLSFHIHSQRYDQSLDKMKVWLKLNSGS</sequence>